<gene>
    <name evidence="13" type="primary">cydB</name>
    <name evidence="13" type="ORF">ACFP3R_03290</name>
</gene>
<feature type="transmembrane region" description="Helical" evidence="12">
    <location>
        <begin position="113"/>
        <end position="139"/>
    </location>
</feature>
<evidence type="ECO:0000256" key="1">
    <source>
        <dbReference type="ARBA" id="ARBA00004651"/>
    </source>
</evidence>
<name>A0ABW1P0P2_9PSEU</name>
<evidence type="ECO:0000256" key="2">
    <source>
        <dbReference type="ARBA" id="ARBA00007543"/>
    </source>
</evidence>
<dbReference type="Proteomes" id="UP001596220">
    <property type="component" value="Unassembled WGS sequence"/>
</dbReference>
<evidence type="ECO:0000256" key="12">
    <source>
        <dbReference type="SAM" id="Phobius"/>
    </source>
</evidence>
<keyword evidence="4" id="KW-1003">Cell membrane</keyword>
<organism evidence="13 14">
    <name type="scientific">Saccharothrix lopnurensis</name>
    <dbReference type="NCBI Taxonomy" id="1670621"/>
    <lineage>
        <taxon>Bacteria</taxon>
        <taxon>Bacillati</taxon>
        <taxon>Actinomycetota</taxon>
        <taxon>Actinomycetes</taxon>
        <taxon>Pseudonocardiales</taxon>
        <taxon>Pseudonocardiaceae</taxon>
        <taxon>Saccharothrix</taxon>
    </lineage>
</organism>
<keyword evidence="11 12" id="KW-0472">Membrane</keyword>
<evidence type="ECO:0000313" key="13">
    <source>
        <dbReference type="EMBL" id="MFC6088282.1"/>
    </source>
</evidence>
<feature type="transmembrane region" description="Helical" evidence="12">
    <location>
        <begin position="72"/>
        <end position="92"/>
    </location>
</feature>
<dbReference type="PANTHER" id="PTHR43141:SF5">
    <property type="entry name" value="CYTOCHROME BD-I UBIQUINOL OXIDASE SUBUNIT 2"/>
    <property type="match status" value="1"/>
</dbReference>
<feature type="transmembrane region" description="Helical" evidence="12">
    <location>
        <begin position="159"/>
        <end position="180"/>
    </location>
</feature>
<feature type="transmembrane region" description="Helical" evidence="12">
    <location>
        <begin position="291"/>
        <end position="318"/>
    </location>
</feature>
<evidence type="ECO:0000256" key="8">
    <source>
        <dbReference type="ARBA" id="ARBA00022982"/>
    </source>
</evidence>
<proteinExistence type="inferred from homology"/>
<keyword evidence="6 12" id="KW-0812">Transmembrane</keyword>
<evidence type="ECO:0000256" key="4">
    <source>
        <dbReference type="ARBA" id="ARBA00022475"/>
    </source>
</evidence>
<dbReference type="Pfam" id="PF02322">
    <property type="entry name" value="Cyt_bd_oxida_II"/>
    <property type="match status" value="1"/>
</dbReference>
<protein>
    <submittedName>
        <fullName evidence="13">Cytochrome d ubiquinol oxidase subunit II</fullName>
    </submittedName>
</protein>
<evidence type="ECO:0000256" key="7">
    <source>
        <dbReference type="ARBA" id="ARBA00022723"/>
    </source>
</evidence>
<evidence type="ECO:0000256" key="11">
    <source>
        <dbReference type="ARBA" id="ARBA00023136"/>
    </source>
</evidence>
<keyword evidence="5" id="KW-0349">Heme</keyword>
<comment type="similarity">
    <text evidence="2">Belongs to the cytochrome ubiquinol oxidase subunit 2 family.</text>
</comment>
<comment type="caution">
    <text evidence="13">The sequence shown here is derived from an EMBL/GenBank/DDBJ whole genome shotgun (WGS) entry which is preliminary data.</text>
</comment>
<feature type="transmembrane region" description="Helical" evidence="12">
    <location>
        <begin position="248"/>
        <end position="271"/>
    </location>
</feature>
<evidence type="ECO:0000256" key="10">
    <source>
        <dbReference type="ARBA" id="ARBA00023004"/>
    </source>
</evidence>
<keyword evidence="14" id="KW-1185">Reference proteome</keyword>
<evidence type="ECO:0000256" key="9">
    <source>
        <dbReference type="ARBA" id="ARBA00022989"/>
    </source>
</evidence>
<dbReference type="InterPro" id="IPR003317">
    <property type="entry name" value="Cyt-d_oxidase_su2"/>
</dbReference>
<dbReference type="RefSeq" id="WP_380632595.1">
    <property type="nucleotide sequence ID" value="NZ_JBHSQO010000002.1"/>
</dbReference>
<dbReference type="PIRSF" id="PIRSF000267">
    <property type="entry name" value="Cyt_oxidse_sub2"/>
    <property type="match status" value="1"/>
</dbReference>
<feature type="transmembrane region" description="Helical" evidence="12">
    <location>
        <begin position="220"/>
        <end position="241"/>
    </location>
</feature>
<dbReference type="PANTHER" id="PTHR43141">
    <property type="entry name" value="CYTOCHROME BD2 SUBUNIT II"/>
    <property type="match status" value="1"/>
</dbReference>
<comment type="subcellular location">
    <subcellularLocation>
        <location evidence="1">Cell membrane</location>
        <topology evidence="1">Multi-pass membrane protein</topology>
    </subcellularLocation>
</comment>
<keyword evidence="7" id="KW-0479">Metal-binding</keyword>
<reference evidence="14" key="1">
    <citation type="journal article" date="2019" name="Int. J. Syst. Evol. Microbiol.">
        <title>The Global Catalogue of Microorganisms (GCM) 10K type strain sequencing project: providing services to taxonomists for standard genome sequencing and annotation.</title>
        <authorList>
            <consortium name="The Broad Institute Genomics Platform"/>
            <consortium name="The Broad Institute Genome Sequencing Center for Infectious Disease"/>
            <person name="Wu L."/>
            <person name="Ma J."/>
        </authorList>
    </citation>
    <scope>NUCLEOTIDE SEQUENCE [LARGE SCALE GENOMIC DNA]</scope>
    <source>
        <strain evidence="14">CGMCC 4.7246</strain>
    </source>
</reference>
<evidence type="ECO:0000313" key="14">
    <source>
        <dbReference type="Proteomes" id="UP001596220"/>
    </source>
</evidence>
<evidence type="ECO:0000256" key="5">
    <source>
        <dbReference type="ARBA" id="ARBA00022617"/>
    </source>
</evidence>
<evidence type="ECO:0000256" key="3">
    <source>
        <dbReference type="ARBA" id="ARBA00022448"/>
    </source>
</evidence>
<accession>A0ABW1P0P2</accession>
<dbReference type="EMBL" id="JBHSQO010000002">
    <property type="protein sequence ID" value="MFC6088282.1"/>
    <property type="molecule type" value="Genomic_DNA"/>
</dbReference>
<keyword evidence="9 12" id="KW-1133">Transmembrane helix</keyword>
<keyword evidence="10" id="KW-0408">Iron</keyword>
<keyword evidence="8" id="KW-0249">Electron transport</keyword>
<feature type="transmembrane region" description="Helical" evidence="12">
    <location>
        <begin position="192"/>
        <end position="214"/>
    </location>
</feature>
<keyword evidence="3" id="KW-0813">Transport</keyword>
<evidence type="ECO:0000256" key="6">
    <source>
        <dbReference type="ARBA" id="ARBA00022692"/>
    </source>
</evidence>
<dbReference type="NCBIfam" id="TIGR00203">
    <property type="entry name" value="cydB"/>
    <property type="match status" value="1"/>
</dbReference>
<sequence>METLWFCVIALLWLGYLFLEGFDFGVGMLLPVLGRDETERRVLINTIGPVWDGNEVWLIVAVGATFAAFPDWYASLLSATYLPLTLFLLALIGRGVAFEYRGKVDSARWRRAWDAVIVTGSWTAALSVGLVLSATVFGLPLDAAGDRVGSPFAAVRPETLLGAVAVAGYSLVHGAVFLALKTEGQVRFRARGLALGVAPVALVPLLVLLLTVQLRFGSAWTWAASTVVALAVLGAWGRLVLGREGQSFALMGVAVAATVAALFGALYPNVLPSTLDPAWSLTVSGAASSPYTLTVITWVAAFGTPAVLVYQGWTYWVFRRRIGTRHIPPVHVVPSGDRPAGQGS</sequence>